<evidence type="ECO:0000259" key="1">
    <source>
        <dbReference type="Pfam" id="PF24886"/>
    </source>
</evidence>
<protein>
    <recommendedName>
        <fullName evidence="1">DUF7740 domain-containing protein</fullName>
    </recommendedName>
</protein>
<accession>A0AAE8ZCE4</accession>
<feature type="domain" description="DUF7740" evidence="1">
    <location>
        <begin position="28"/>
        <end position="91"/>
    </location>
</feature>
<keyword evidence="3" id="KW-1185">Reference proteome</keyword>
<dbReference type="EMBL" id="OL604152">
    <property type="protein sequence ID" value="UJQ43994.1"/>
    <property type="molecule type" value="Genomic_DNA"/>
</dbReference>
<evidence type="ECO:0000313" key="3">
    <source>
        <dbReference type="Proteomes" id="UP000829649"/>
    </source>
</evidence>
<dbReference type="Proteomes" id="UP000829649">
    <property type="component" value="Segment"/>
</dbReference>
<evidence type="ECO:0000313" key="2">
    <source>
        <dbReference type="EMBL" id="UJQ43994.1"/>
    </source>
</evidence>
<gene>
    <name evidence="2" type="ORF">vBKpnSCarvaje_0030</name>
</gene>
<sequence length="105" mass="11898">MNFSHNLERSAEYSGYPADHPKVIGVHEFIDIVVTLQLCVAMNKDKPNTALKRCAQVLKQRMTMPNTIKMLDVVLSQPFPSGYVAKLQRLLIATDREVGQRMINL</sequence>
<proteinExistence type="predicted"/>
<name>A0AAE8ZCE4_9CAUD</name>
<organism evidence="2 3">
    <name type="scientific">Klebsiella phage vB_KpnS-Carvaje</name>
    <dbReference type="NCBI Taxonomy" id="2900314"/>
    <lineage>
        <taxon>Viruses</taxon>
        <taxon>Duplodnaviria</taxon>
        <taxon>Heunggongvirae</taxon>
        <taxon>Uroviricota</taxon>
        <taxon>Caudoviricetes</taxon>
        <taxon>Carvajevirus</taxon>
        <taxon>Carvajevirus carvaje</taxon>
    </lineage>
</organism>
<dbReference type="Pfam" id="PF24886">
    <property type="entry name" value="DUF7740"/>
    <property type="match status" value="1"/>
</dbReference>
<reference evidence="2" key="2">
    <citation type="journal article" date="2022" name="Curr. Genet.">
        <title>Suggestion for a new bacteriophage genus for the Klebsiella pneumoniae phage vB_KpnS-Carvaje.</title>
        <authorList>
            <person name="Sousa J.C."/>
            <person name="Sillankorva S."/>
            <person name="Faustino A."/>
            <person name="Carvalho C.M."/>
        </authorList>
    </citation>
    <scope>NUCLEOTIDE SEQUENCE</scope>
</reference>
<reference evidence="2" key="1">
    <citation type="submission" date="2021-11" db="EMBL/GenBank/DDBJ databases">
        <authorList>
            <person name="Sousa J."/>
            <person name="Sillankorva S."/>
            <person name="Faustino A."/>
            <person name="Carvalho C."/>
        </authorList>
    </citation>
    <scope>NUCLEOTIDE SEQUENCE</scope>
</reference>
<dbReference type="InterPro" id="IPR056642">
    <property type="entry name" value="DUF7740"/>
</dbReference>